<evidence type="ECO:0000259" key="4">
    <source>
        <dbReference type="PROSITE" id="PS50042"/>
    </source>
</evidence>
<dbReference type="EMBL" id="JAGSOG010000058">
    <property type="protein sequence ID" value="MBR7834422.1"/>
    <property type="molecule type" value="Genomic_DNA"/>
</dbReference>
<dbReference type="InterPro" id="IPR012318">
    <property type="entry name" value="HTH_CRP"/>
</dbReference>
<dbReference type="SMART" id="SM00419">
    <property type="entry name" value="HTH_CRP"/>
    <property type="match status" value="1"/>
</dbReference>
<evidence type="ECO:0000256" key="3">
    <source>
        <dbReference type="ARBA" id="ARBA00023163"/>
    </source>
</evidence>
<comment type="caution">
    <text evidence="6">The sequence shown here is derived from an EMBL/GenBank/DDBJ whole genome shotgun (WGS) entry which is preliminary data.</text>
</comment>
<dbReference type="Pfam" id="PF00027">
    <property type="entry name" value="cNMP_binding"/>
    <property type="match status" value="1"/>
</dbReference>
<gene>
    <name evidence="6" type="ORF">KDL01_14200</name>
</gene>
<dbReference type="SMART" id="SM00530">
    <property type="entry name" value="HTH_XRE"/>
    <property type="match status" value="1"/>
</dbReference>
<protein>
    <submittedName>
        <fullName evidence="6">Cyclic nucleotide-binding domain-containing protein</fullName>
    </submittedName>
</protein>
<dbReference type="GO" id="GO:0003677">
    <property type="term" value="F:DNA binding"/>
    <property type="evidence" value="ECO:0007669"/>
    <property type="project" value="UniProtKB-KW"/>
</dbReference>
<evidence type="ECO:0000313" key="7">
    <source>
        <dbReference type="Proteomes" id="UP000675781"/>
    </source>
</evidence>
<evidence type="ECO:0000256" key="1">
    <source>
        <dbReference type="ARBA" id="ARBA00023015"/>
    </source>
</evidence>
<dbReference type="InterPro" id="IPR050397">
    <property type="entry name" value="Env_Response_Regulators"/>
</dbReference>
<dbReference type="InterPro" id="IPR014710">
    <property type="entry name" value="RmlC-like_jellyroll"/>
</dbReference>
<dbReference type="SUPFAM" id="SSF51206">
    <property type="entry name" value="cAMP-binding domain-like"/>
    <property type="match status" value="1"/>
</dbReference>
<dbReference type="Proteomes" id="UP000675781">
    <property type="component" value="Unassembled WGS sequence"/>
</dbReference>
<dbReference type="InterPro" id="IPR000595">
    <property type="entry name" value="cNMP-bd_dom"/>
</dbReference>
<dbReference type="PANTHER" id="PTHR24567:SF74">
    <property type="entry name" value="HTH-TYPE TRANSCRIPTIONAL REGULATOR ARCR"/>
    <property type="match status" value="1"/>
</dbReference>
<dbReference type="AlphaFoldDB" id="A0A941EMI6"/>
<sequence length="321" mass="34864">MPRSLPVQAADDRVAEFAQELNSLRDSAGLSIRALAHGMPYGKSTIADALSGRRLASWQLVEGIVRQCGGDPEEWREKWLSLRGAEPVETPTERVPAPTGQWRASSFLGQLDEASRDRLLQAGLPRLYKPGETLFLEGDATRSVAIVLSGFVKATVFAPSGRTLLLALRGPGDIVGEASALDGQPQPATVTSVEQTFVRWFSQEEFLRCVQSSPAIAAGLTRDIVSRLREASSQRIDLDAPALKRVARVLLHLAREFGEAGSDGHTISLPISQGELATLADTSAPTAIRALHTLRERGLVSTGYRSIRIFDMDRLREAAQF</sequence>
<keyword evidence="2" id="KW-0238">DNA-binding</keyword>
<dbReference type="Pfam" id="PF13545">
    <property type="entry name" value="HTH_Crp_2"/>
    <property type="match status" value="1"/>
</dbReference>
<dbReference type="SUPFAM" id="SSF46785">
    <property type="entry name" value="Winged helix' DNA-binding domain"/>
    <property type="match status" value="1"/>
</dbReference>
<evidence type="ECO:0000259" key="5">
    <source>
        <dbReference type="PROSITE" id="PS51063"/>
    </source>
</evidence>
<keyword evidence="3" id="KW-0804">Transcription</keyword>
<organism evidence="6 7">
    <name type="scientific">Actinospica durhamensis</name>
    <dbReference type="NCBI Taxonomy" id="1508375"/>
    <lineage>
        <taxon>Bacteria</taxon>
        <taxon>Bacillati</taxon>
        <taxon>Actinomycetota</taxon>
        <taxon>Actinomycetes</taxon>
        <taxon>Catenulisporales</taxon>
        <taxon>Actinospicaceae</taxon>
        <taxon>Actinospica</taxon>
    </lineage>
</organism>
<dbReference type="RefSeq" id="WP_212528943.1">
    <property type="nucleotide sequence ID" value="NZ_JAGSOG010000058.1"/>
</dbReference>
<dbReference type="Pfam" id="PF13560">
    <property type="entry name" value="HTH_31"/>
    <property type="match status" value="1"/>
</dbReference>
<dbReference type="GO" id="GO:0003700">
    <property type="term" value="F:DNA-binding transcription factor activity"/>
    <property type="evidence" value="ECO:0007669"/>
    <property type="project" value="TreeGrafter"/>
</dbReference>
<dbReference type="CDD" id="cd00093">
    <property type="entry name" value="HTH_XRE"/>
    <property type="match status" value="1"/>
</dbReference>
<dbReference type="GO" id="GO:0005829">
    <property type="term" value="C:cytosol"/>
    <property type="evidence" value="ECO:0007669"/>
    <property type="project" value="TreeGrafter"/>
</dbReference>
<dbReference type="CDD" id="cd00038">
    <property type="entry name" value="CAP_ED"/>
    <property type="match status" value="1"/>
</dbReference>
<name>A0A941EMI6_9ACTN</name>
<reference evidence="6" key="1">
    <citation type="submission" date="2021-04" db="EMBL/GenBank/DDBJ databases">
        <title>Genome based classification of Actinospica acidithermotolerans sp. nov., an actinobacterium isolated from an Indonesian hot spring.</title>
        <authorList>
            <person name="Kusuma A.B."/>
            <person name="Putra K.E."/>
            <person name="Nafisah S."/>
            <person name="Loh J."/>
            <person name="Nouioui I."/>
            <person name="Goodfellow M."/>
        </authorList>
    </citation>
    <scope>NUCLEOTIDE SEQUENCE</scope>
    <source>
        <strain evidence="6">CSCA 57</strain>
    </source>
</reference>
<dbReference type="PANTHER" id="PTHR24567">
    <property type="entry name" value="CRP FAMILY TRANSCRIPTIONAL REGULATORY PROTEIN"/>
    <property type="match status" value="1"/>
</dbReference>
<accession>A0A941EMI6</accession>
<dbReference type="Gene3D" id="2.60.120.10">
    <property type="entry name" value="Jelly Rolls"/>
    <property type="match status" value="1"/>
</dbReference>
<dbReference type="InterPro" id="IPR036390">
    <property type="entry name" value="WH_DNA-bd_sf"/>
</dbReference>
<keyword evidence="7" id="KW-1185">Reference proteome</keyword>
<dbReference type="SMART" id="SM00100">
    <property type="entry name" value="cNMP"/>
    <property type="match status" value="1"/>
</dbReference>
<feature type="domain" description="HTH crp-type" evidence="5">
    <location>
        <begin position="240"/>
        <end position="313"/>
    </location>
</feature>
<dbReference type="InterPro" id="IPR001387">
    <property type="entry name" value="Cro/C1-type_HTH"/>
</dbReference>
<dbReference type="InterPro" id="IPR036388">
    <property type="entry name" value="WH-like_DNA-bd_sf"/>
</dbReference>
<evidence type="ECO:0000256" key="2">
    <source>
        <dbReference type="ARBA" id="ARBA00023125"/>
    </source>
</evidence>
<dbReference type="PROSITE" id="PS51063">
    <property type="entry name" value="HTH_CRP_2"/>
    <property type="match status" value="1"/>
</dbReference>
<dbReference type="PROSITE" id="PS50042">
    <property type="entry name" value="CNMP_BINDING_3"/>
    <property type="match status" value="1"/>
</dbReference>
<dbReference type="InterPro" id="IPR010982">
    <property type="entry name" value="Lambda_DNA-bd_dom_sf"/>
</dbReference>
<proteinExistence type="predicted"/>
<dbReference type="InterPro" id="IPR018490">
    <property type="entry name" value="cNMP-bd_dom_sf"/>
</dbReference>
<dbReference type="Gene3D" id="1.10.10.10">
    <property type="entry name" value="Winged helix-like DNA-binding domain superfamily/Winged helix DNA-binding domain"/>
    <property type="match status" value="1"/>
</dbReference>
<evidence type="ECO:0000313" key="6">
    <source>
        <dbReference type="EMBL" id="MBR7834422.1"/>
    </source>
</evidence>
<keyword evidence="1" id="KW-0805">Transcription regulation</keyword>
<feature type="domain" description="Cyclic nucleotide-binding" evidence="4">
    <location>
        <begin position="107"/>
        <end position="227"/>
    </location>
</feature>
<dbReference type="SUPFAM" id="SSF47413">
    <property type="entry name" value="lambda repressor-like DNA-binding domains"/>
    <property type="match status" value="1"/>
</dbReference>